<accession>A0A3E3I7U1</accession>
<dbReference type="InterPro" id="IPR050490">
    <property type="entry name" value="Bact_solute-bd_prot1"/>
</dbReference>
<organism evidence="4 5">
    <name type="scientific">Eisenbergiella massiliensis</name>
    <dbReference type="NCBI Taxonomy" id="1720294"/>
    <lineage>
        <taxon>Bacteria</taxon>
        <taxon>Bacillati</taxon>
        <taxon>Bacillota</taxon>
        <taxon>Clostridia</taxon>
        <taxon>Lachnospirales</taxon>
        <taxon>Lachnospiraceae</taxon>
        <taxon>Eisenbergiella</taxon>
    </lineage>
</organism>
<evidence type="ECO:0000313" key="4">
    <source>
        <dbReference type="EMBL" id="RGE62517.1"/>
    </source>
</evidence>
<dbReference type="InterPro" id="IPR018247">
    <property type="entry name" value="EF_Hand_1_Ca_BS"/>
</dbReference>
<dbReference type="GeneID" id="97986809"/>
<dbReference type="PROSITE" id="PS50222">
    <property type="entry name" value="EF_HAND_2"/>
    <property type="match status" value="1"/>
</dbReference>
<protein>
    <submittedName>
        <fullName evidence="4">Sugar ABC transporter substrate-binding protein</fullName>
    </submittedName>
</protein>
<evidence type="ECO:0000259" key="3">
    <source>
        <dbReference type="PROSITE" id="PS50222"/>
    </source>
</evidence>
<reference evidence="4" key="1">
    <citation type="submission" date="2018-08" db="EMBL/GenBank/DDBJ databases">
        <title>A genome reference for cultivated species of the human gut microbiota.</title>
        <authorList>
            <person name="Zou Y."/>
            <person name="Xue W."/>
            <person name="Luo G."/>
        </authorList>
    </citation>
    <scope>NUCLEOTIDE SEQUENCE [LARGE SCALE GENOMIC DNA]</scope>
    <source>
        <strain evidence="4">TF05-5AC</strain>
    </source>
</reference>
<evidence type="ECO:0000256" key="2">
    <source>
        <dbReference type="SAM" id="SignalP"/>
    </source>
</evidence>
<dbReference type="EMBL" id="QVLV01000004">
    <property type="protein sequence ID" value="RGE62517.1"/>
    <property type="molecule type" value="Genomic_DNA"/>
</dbReference>
<dbReference type="AlphaFoldDB" id="A0A3E3I7U1"/>
<dbReference type="SUPFAM" id="SSF53850">
    <property type="entry name" value="Periplasmic binding protein-like II"/>
    <property type="match status" value="1"/>
</dbReference>
<proteinExistence type="predicted"/>
<keyword evidence="5" id="KW-1185">Reference proteome</keyword>
<dbReference type="PROSITE" id="PS51257">
    <property type="entry name" value="PROKAR_LIPOPROTEIN"/>
    <property type="match status" value="1"/>
</dbReference>
<dbReference type="RefSeq" id="WP_117544236.1">
    <property type="nucleotide sequence ID" value="NZ_QVLV01000004.1"/>
</dbReference>
<gene>
    <name evidence="4" type="ORF">DXC51_07935</name>
</gene>
<dbReference type="Proteomes" id="UP000260812">
    <property type="component" value="Unassembled WGS sequence"/>
</dbReference>
<comment type="caution">
    <text evidence="4">The sequence shown here is derived from an EMBL/GenBank/DDBJ whole genome shotgun (WGS) entry which is preliminary data.</text>
</comment>
<dbReference type="InterPro" id="IPR002048">
    <property type="entry name" value="EF_hand_dom"/>
</dbReference>
<feature type="chain" id="PRO_5039700023" evidence="2">
    <location>
        <begin position="27"/>
        <end position="558"/>
    </location>
</feature>
<sequence>MKNGFWKKMMSVTLAFAMMASVSACSAKSEETGATETGSGAAADTEAVTIMMGRQTLQNPKLPEGDTYENNAYTRMLEDKLNVKIVDEFEANGDDYDRQVSLALSAGDIPDIMKVTTLDELQELYENDLIADLTESYESHASDYLKGIYDSYGGRALENVTFDGKIMAIPGTNADSGPSIVWIRSDWMDSLGITVDEDGNGCITIEELEMVAKEFVDKNPGNAENVVGIALASWLTSGDPDGTYSMNSLAYAMGAFPKTWYEKDGGIIYGSTTEEMKNALSTAAGWYRDGILDPQVGTRTWDDITALLANGQTGIAFGTWHIPDWLLNNVYALNKDASFQAYALEDANGKVNCKHNDATNGYMVVSKEFAHPELAVEIANLFYDELANSSSVAEEFPEVAKYMEDGVDGSTRPFNIEVNSYTSLLDDYKDLKQCLDGEITVEEIHSAEQRTNAAVIGAYLEGTEDATGWAKYHSRMKGVNLIYELTEQDLFSWLTPVFPQTTPTMETNWANLEKLEEETFIKIVTGVEDVETGFAQFVENWNAQGGAQIIDEIAAQER</sequence>
<feature type="domain" description="EF-hand" evidence="3">
    <location>
        <begin position="195"/>
        <end position="218"/>
    </location>
</feature>
<name>A0A3E3I7U1_9FIRM</name>
<dbReference type="PANTHER" id="PTHR43649:SF33">
    <property type="entry name" value="POLYGALACTURONAN_RHAMNOGALACTURONAN-BINDING PROTEIN YTCQ"/>
    <property type="match status" value="1"/>
</dbReference>
<dbReference type="GO" id="GO:0005509">
    <property type="term" value="F:calcium ion binding"/>
    <property type="evidence" value="ECO:0007669"/>
    <property type="project" value="InterPro"/>
</dbReference>
<feature type="signal peptide" evidence="2">
    <location>
        <begin position="1"/>
        <end position="26"/>
    </location>
</feature>
<keyword evidence="1 2" id="KW-0732">Signal</keyword>
<evidence type="ECO:0000313" key="5">
    <source>
        <dbReference type="Proteomes" id="UP000260812"/>
    </source>
</evidence>
<evidence type="ECO:0000256" key="1">
    <source>
        <dbReference type="ARBA" id="ARBA00022729"/>
    </source>
</evidence>
<dbReference type="PANTHER" id="PTHR43649">
    <property type="entry name" value="ARABINOSE-BINDING PROTEIN-RELATED"/>
    <property type="match status" value="1"/>
</dbReference>
<dbReference type="Gene3D" id="3.40.190.10">
    <property type="entry name" value="Periplasmic binding protein-like II"/>
    <property type="match status" value="2"/>
</dbReference>
<dbReference type="PROSITE" id="PS00018">
    <property type="entry name" value="EF_HAND_1"/>
    <property type="match status" value="1"/>
</dbReference>